<protein>
    <submittedName>
        <fullName evidence="6">Uncharacterized protein</fullName>
    </submittedName>
</protein>
<dbReference type="InterPro" id="IPR027417">
    <property type="entry name" value="P-loop_NTPase"/>
</dbReference>
<dbReference type="InterPro" id="IPR010730">
    <property type="entry name" value="HET"/>
</dbReference>
<dbReference type="RefSeq" id="XP_018037761.1">
    <property type="nucleotide sequence ID" value="XM_018187031.1"/>
</dbReference>
<dbReference type="InterPro" id="IPR036770">
    <property type="entry name" value="Ankyrin_rpt-contain_sf"/>
</dbReference>
<feature type="domain" description="Nephrocystin 3-like N-terminal" evidence="5">
    <location>
        <begin position="286"/>
        <end position="460"/>
    </location>
</feature>
<dbReference type="SMART" id="SM00248">
    <property type="entry name" value="ANK"/>
    <property type="match status" value="4"/>
</dbReference>
<dbReference type="InParanoid" id="A0A177CJA4"/>
<evidence type="ECO:0000259" key="4">
    <source>
        <dbReference type="Pfam" id="PF06985"/>
    </source>
</evidence>
<keyword evidence="7" id="KW-1185">Reference proteome</keyword>
<dbReference type="Pfam" id="PF06985">
    <property type="entry name" value="HET"/>
    <property type="match status" value="1"/>
</dbReference>
<keyword evidence="1" id="KW-0677">Repeat</keyword>
<evidence type="ECO:0000313" key="6">
    <source>
        <dbReference type="EMBL" id="OAG07396.1"/>
    </source>
</evidence>
<dbReference type="OrthoDB" id="194358at2759"/>
<dbReference type="PRINTS" id="PR01415">
    <property type="entry name" value="ANKYRIN"/>
</dbReference>
<accession>A0A177CJA4</accession>
<reference evidence="6 7" key="1">
    <citation type="submission" date="2016-05" db="EMBL/GenBank/DDBJ databases">
        <title>Comparative analysis of secretome profiles of manganese(II)-oxidizing ascomycete fungi.</title>
        <authorList>
            <consortium name="DOE Joint Genome Institute"/>
            <person name="Zeiner C.A."/>
            <person name="Purvine S.O."/>
            <person name="Zink E.M."/>
            <person name="Wu S."/>
            <person name="Pasa-Tolic L."/>
            <person name="Chaput D.L."/>
            <person name="Haridas S."/>
            <person name="Grigoriev I.V."/>
            <person name="Santelli C.M."/>
            <person name="Hansel C.M."/>
        </authorList>
    </citation>
    <scope>NUCLEOTIDE SEQUENCE [LARGE SCALE GENOMIC DNA]</scope>
    <source>
        <strain evidence="6 7">AP3s5-JAC2a</strain>
    </source>
</reference>
<feature type="repeat" description="ANK" evidence="2">
    <location>
        <begin position="960"/>
        <end position="989"/>
    </location>
</feature>
<dbReference type="SUPFAM" id="SSF48403">
    <property type="entry name" value="Ankyrin repeat"/>
    <property type="match status" value="1"/>
</dbReference>
<evidence type="ECO:0000256" key="2">
    <source>
        <dbReference type="PROSITE-ProRule" id="PRU00023"/>
    </source>
</evidence>
<name>A0A177CJA4_9PLEO</name>
<dbReference type="STRING" id="1460663.A0A177CJA4"/>
<feature type="repeat" description="ANK" evidence="2">
    <location>
        <begin position="924"/>
        <end position="956"/>
    </location>
</feature>
<evidence type="ECO:0000313" key="7">
    <source>
        <dbReference type="Proteomes" id="UP000077069"/>
    </source>
</evidence>
<dbReference type="PANTHER" id="PTHR10622">
    <property type="entry name" value="HET DOMAIN-CONTAINING PROTEIN"/>
    <property type="match status" value="1"/>
</dbReference>
<dbReference type="SUPFAM" id="SSF52540">
    <property type="entry name" value="P-loop containing nucleoside triphosphate hydrolases"/>
    <property type="match status" value="1"/>
</dbReference>
<dbReference type="AlphaFoldDB" id="A0A177CJA4"/>
<dbReference type="Pfam" id="PF24883">
    <property type="entry name" value="NPHP3_N"/>
    <property type="match status" value="1"/>
</dbReference>
<dbReference type="EMBL" id="KV441551">
    <property type="protein sequence ID" value="OAG07396.1"/>
    <property type="molecule type" value="Genomic_DNA"/>
</dbReference>
<dbReference type="Gene3D" id="3.40.50.300">
    <property type="entry name" value="P-loop containing nucleotide triphosphate hydrolases"/>
    <property type="match status" value="1"/>
</dbReference>
<dbReference type="PROSITE" id="PS50297">
    <property type="entry name" value="ANK_REP_REGION"/>
    <property type="match status" value="2"/>
</dbReference>
<keyword evidence="2" id="KW-0040">ANK repeat</keyword>
<proteinExistence type="predicted"/>
<feature type="domain" description="Heterokaryon incompatibility" evidence="4">
    <location>
        <begin position="25"/>
        <end position="147"/>
    </location>
</feature>
<dbReference type="GeneID" id="28770517"/>
<dbReference type="PROSITE" id="PS50088">
    <property type="entry name" value="ANK_REPEAT"/>
    <property type="match status" value="3"/>
</dbReference>
<dbReference type="Pfam" id="PF12796">
    <property type="entry name" value="Ank_2"/>
    <property type="match status" value="2"/>
</dbReference>
<dbReference type="Proteomes" id="UP000077069">
    <property type="component" value="Unassembled WGS sequence"/>
</dbReference>
<gene>
    <name evidence="6" type="ORF">CC84DRAFT_655819</name>
</gene>
<feature type="region of interest" description="Disordered" evidence="3">
    <location>
        <begin position="1034"/>
        <end position="1073"/>
    </location>
</feature>
<feature type="repeat" description="ANK" evidence="2">
    <location>
        <begin position="990"/>
        <end position="1022"/>
    </location>
</feature>
<sequence length="1073" mass="122177">MHLVRLEDDGEFSLVRVLGNSVPAYAILSHTWGTKEEEEVTYQDLQQAKGKEKKGYCKLTFCGEQAAKNGLRHFWIDTCCIDKSSSAELSEAITSMFRWYQNSAQCYVYLSDVSTSKRKADHDQFSNTWEPAFRTSRWFTRGWTLQELIAPHRVTFFSKEGNYLGNKSSLEQLIHDITFVPIPALRNAPLEEFNVEQRISWIGDRQTTREEDMAYSMLGIVGVSMLPIYGEGKDRALRRLRREIRETSSESMPTLNEEQKRSLLESLRFEQIDARQVTIKNAHAKTCKWLLKCRQYLDWLDESKLDEHYGFLWIKGKAGAGKSTLMKFAFLNARKKMKKHIILSFFFNARGEDMEKSTIGAYRSLLLQLLERLPVLQSTFDLLGISASSFSTDHQWSVELLKMLLEQALQELEETRVVCFIDALDECDEEQVRDMLQFFERIGEIAVSANIRFQVCFSSRHYPHITIRKGLELVLEGQEGHTQDIANYVETELKIGQSKIAQQIRLELEEKASGIFMWVVLVIGILNKEWDRGQIHALQRKLQEIPNDLHELFRDILTRDSYNKDGLVLCIQWVLFAKQPLSPEQFYHAMLSGVDPDAVSAWDSEEITKDVLKRFILDCSKGLIEMTMSKKQKVQFIHESVRDFLIKEKGLSKIWPELGSNFQGQSHERLKQCCCSYIKIDVATSLNIPGSLPKASSHQAASMRTLAMQRFPLLEYAVRNVLHHADVAEGSGVSQERFVESFPPPQWVKLDNLFEKHEVRRHSERVSCLYLLAELNMANLIKVCRLVDQCMTVEVERYGCPLFAAAATGSKEALELCIKSTITDQATRILLHGADEPKSQRELAQRTARRDFVYMKSKGFLMNAAELGHDIVLTYLLNSENYEMHLKDSRDRTVLWWASKNGCKHAVSSLLVASSATVNSKDKDNKTPLYVAAETGNYAVVAVLLSKGADVNAQGGFYGNALQAASWRGHEGIVKVLLDNGAEVNAQGGKYDNSLYAASWEGHEAVVKVLLDNGAEVNAEGWILRQRTPGGFRRRPRGACEAAARQGRRGQRAGWMTTATHSRRLQKEATRRL</sequence>
<dbReference type="InterPro" id="IPR056884">
    <property type="entry name" value="NPHP3-like_N"/>
</dbReference>
<evidence type="ECO:0000259" key="5">
    <source>
        <dbReference type="Pfam" id="PF24883"/>
    </source>
</evidence>
<dbReference type="Gene3D" id="1.25.40.20">
    <property type="entry name" value="Ankyrin repeat-containing domain"/>
    <property type="match status" value="1"/>
</dbReference>
<evidence type="ECO:0000256" key="1">
    <source>
        <dbReference type="ARBA" id="ARBA00022737"/>
    </source>
</evidence>
<dbReference type="PANTHER" id="PTHR10622:SF13">
    <property type="entry name" value="NACHT DOMAIN-CONTAINING PROTEIN"/>
    <property type="match status" value="1"/>
</dbReference>
<organism evidence="6 7">
    <name type="scientific">Paraphaeosphaeria sporulosa</name>
    <dbReference type="NCBI Taxonomy" id="1460663"/>
    <lineage>
        <taxon>Eukaryota</taxon>
        <taxon>Fungi</taxon>
        <taxon>Dikarya</taxon>
        <taxon>Ascomycota</taxon>
        <taxon>Pezizomycotina</taxon>
        <taxon>Dothideomycetes</taxon>
        <taxon>Pleosporomycetidae</taxon>
        <taxon>Pleosporales</taxon>
        <taxon>Massarineae</taxon>
        <taxon>Didymosphaeriaceae</taxon>
        <taxon>Paraphaeosphaeria</taxon>
    </lineage>
</organism>
<evidence type="ECO:0000256" key="3">
    <source>
        <dbReference type="SAM" id="MobiDB-lite"/>
    </source>
</evidence>
<dbReference type="InterPro" id="IPR002110">
    <property type="entry name" value="Ankyrin_rpt"/>
</dbReference>